<dbReference type="InterPro" id="IPR011989">
    <property type="entry name" value="ARM-like"/>
</dbReference>
<dbReference type="PROSITE" id="PS50176">
    <property type="entry name" value="ARM_REPEAT"/>
    <property type="match status" value="1"/>
</dbReference>
<evidence type="ECO:0000313" key="3">
    <source>
        <dbReference type="EMBL" id="GAX79983.1"/>
    </source>
</evidence>
<evidence type="ECO:0008006" key="5">
    <source>
        <dbReference type="Google" id="ProtNLM"/>
    </source>
</evidence>
<feature type="compositionally biased region" description="Polar residues" evidence="2">
    <location>
        <begin position="396"/>
        <end position="414"/>
    </location>
</feature>
<keyword evidence="4" id="KW-1185">Reference proteome</keyword>
<dbReference type="SUPFAM" id="SSF48371">
    <property type="entry name" value="ARM repeat"/>
    <property type="match status" value="1"/>
</dbReference>
<evidence type="ECO:0000256" key="2">
    <source>
        <dbReference type="SAM" id="MobiDB-lite"/>
    </source>
</evidence>
<feature type="region of interest" description="Disordered" evidence="2">
    <location>
        <begin position="394"/>
        <end position="414"/>
    </location>
</feature>
<organism evidence="3 4">
    <name type="scientific">Chlamydomonas eustigma</name>
    <dbReference type="NCBI Taxonomy" id="1157962"/>
    <lineage>
        <taxon>Eukaryota</taxon>
        <taxon>Viridiplantae</taxon>
        <taxon>Chlorophyta</taxon>
        <taxon>core chlorophytes</taxon>
        <taxon>Chlorophyceae</taxon>
        <taxon>CS clade</taxon>
        <taxon>Chlamydomonadales</taxon>
        <taxon>Chlamydomonadaceae</taxon>
        <taxon>Chlamydomonas</taxon>
    </lineage>
</organism>
<dbReference type="InterPro" id="IPR000225">
    <property type="entry name" value="Armadillo"/>
</dbReference>
<dbReference type="PANTHER" id="PTHR46241:SF1">
    <property type="entry name" value="OUTER DYNEIN ARM-DOCKING COMPLEX SUBUNIT 2"/>
    <property type="match status" value="1"/>
</dbReference>
<gene>
    <name evidence="3" type="ORF">CEUSTIGMA_g7422.t1</name>
</gene>
<protein>
    <recommendedName>
        <fullName evidence="5">SAM domain-containing protein</fullName>
    </recommendedName>
</protein>
<dbReference type="SMART" id="SM00185">
    <property type="entry name" value="ARM"/>
    <property type="match status" value="2"/>
</dbReference>
<proteinExistence type="predicted"/>
<dbReference type="PANTHER" id="PTHR46241">
    <property type="entry name" value="ARMADILLO REPEAT-CONTAINING PROTEIN 4 ARMC4"/>
    <property type="match status" value="1"/>
</dbReference>
<comment type="caution">
    <text evidence="3">The sequence shown here is derived from an EMBL/GenBank/DDBJ whole genome shotgun (WGS) entry which is preliminary data.</text>
</comment>
<dbReference type="OrthoDB" id="535462at2759"/>
<evidence type="ECO:0000256" key="1">
    <source>
        <dbReference type="PROSITE-ProRule" id="PRU00259"/>
    </source>
</evidence>
<dbReference type="EMBL" id="BEGY01000047">
    <property type="protein sequence ID" value="GAX79983.1"/>
    <property type="molecule type" value="Genomic_DNA"/>
</dbReference>
<dbReference type="InterPro" id="IPR016024">
    <property type="entry name" value="ARM-type_fold"/>
</dbReference>
<name>A0A250XA38_9CHLO</name>
<feature type="repeat" description="ARM" evidence="1">
    <location>
        <begin position="196"/>
        <end position="225"/>
    </location>
</feature>
<accession>A0A250XA38</accession>
<dbReference type="Gene3D" id="1.25.10.10">
    <property type="entry name" value="Leucine-rich Repeat Variant"/>
    <property type="match status" value="1"/>
</dbReference>
<reference evidence="3 4" key="1">
    <citation type="submission" date="2017-08" db="EMBL/GenBank/DDBJ databases">
        <title>Acidophilic green algal genome provides insights into adaptation to an acidic environment.</title>
        <authorList>
            <person name="Hirooka S."/>
            <person name="Hirose Y."/>
            <person name="Kanesaki Y."/>
            <person name="Higuchi S."/>
            <person name="Fujiwara T."/>
            <person name="Onuma R."/>
            <person name="Era A."/>
            <person name="Ohbayashi R."/>
            <person name="Uzuka A."/>
            <person name="Nozaki H."/>
            <person name="Yoshikawa H."/>
            <person name="Miyagishima S.Y."/>
        </authorList>
    </citation>
    <scope>NUCLEOTIDE SEQUENCE [LARGE SCALE GENOMIC DNA]</scope>
    <source>
        <strain evidence="3 4">NIES-2499</strain>
    </source>
</reference>
<dbReference type="AlphaFoldDB" id="A0A250XA38"/>
<dbReference type="Proteomes" id="UP000232323">
    <property type="component" value="Unassembled WGS sequence"/>
</dbReference>
<sequence>MATYDPYDADFLARLTVKRLAELNKSRMKVDDIERRASMASEYERERQRLDILNRFSQQYSVIVPKLHDMGLYINELKQYLQSVYDADLLSDPALQTLTSEHCIDYTVKLVGAVADIAGKYENEGSYGVLELAASTLAMFSGRPSAIPSLLKFGAIPAIVTLLSPLFPPVVVINAANSVGNVADDMNARLSFRANGGVGSLVRLLRDDVEVSVQTSAAAALTQVSSLDVVVQDSVRYLGGIDLLVNLLASEDAYLAEVTRLCLHSLRRGNVKNQAEVITSIRSSVKLAKDVRKLDAASELLRFEDGTPGRVPYSAAASAAGDVQSLIDEIDHRRSMERPRTSDSYKFKQPAPYSTYPITPTRLPRSSYGSKSVITPASSIRSAVTRDYNKAVSQGAGLSSQKGASSLRSPSSTGADQDWLLGTSTLVEVESEVLRRKHLSRFSTEEVCLLLEEMGFDRLDLRGFRVAKVDGVRLIGLSESELSFNMVLHRSKVRKIQSLQHAVRTFDLIATLPSQGRISEIELRLFLASQGASSAEVQKVVKLFRTLVRTDRYEFVTFWDFVTSFDWVSQAFRIYNIPY</sequence>
<evidence type="ECO:0000313" key="4">
    <source>
        <dbReference type="Proteomes" id="UP000232323"/>
    </source>
</evidence>